<feature type="domain" description="Chromo" evidence="2">
    <location>
        <begin position="578"/>
        <end position="629"/>
    </location>
</feature>
<evidence type="ECO:0000313" key="3">
    <source>
        <dbReference type="EMBL" id="KAK6984425.1"/>
    </source>
</evidence>
<sequence length="942" mass="103810">MACAHTLDSIRQAYPDVANDLDNLSAQLRDATFGCEAKPGRPAMKPIYTIEGLKRNDRSVDARNLPPGSFDGSYNLASTKGEGEGAGVVMPAVQASTPEAAERIGEVLRPLHAIQRYIIPRSVSKFKHAVTEAHSELNNVVSFGGLLPGCTSCQMNVSSSGFDLAHFIGSHQGSWHTDIGDDWTRWTMVTMLLQLPEGSHPGAFCLGRCGLYVREADAWIVFLVFRGNDLHSGFAPTTPPVAVDDVNKLVNAAGPNRVVYVSYPSRVATTRVGSMSMSAPTKFWNFGSTSVAKTEQRHFTDSSSTQIFGSLYTKANRLAREAAQSFAKALTHSGIKLDITLADLMKQMTYEGDDGQIKTIEPPPFDIAHQAKEMDHEFRQAQAQIKAGETEIPFTVLKPVPASVALPHVPPPCEPHLDHVVDSIVKRKVVEGKTVWLVQLDGKDEITEVENSAPWIHHPSNGPKFAQFLAQSKTLESNPISNHTVAGEDVTMADSVEPMDTQATPPKCAVPASSAQAPVTSSSRLISESVVPTTSNEDGLPPSIEPVSEPSSLPESVTPASSVENPDAAPQHADENSFEVESIVDIDKTGMEPLWRVRWKGYGPEHDQWKSYAQLQDALECLEEFNKTNNYLLPNLISFSRSPSLFSSASPSPSIKRKQLPESDENDVSDAPGSSAAVALQLERLEKSSLHLSYRRKRYFAPTTTTSMVEMLFAQNELQSQFNDYMSFVPRFSSHLPDLIVNETKTTILDRSLRWDSARSYLLLYSWYQETAPKLANTLVELHKSRHWTEEGGCPVVQGCHPAFAPLVHHIVSYVACQSWSKHQSKKAKRRQPGAAPRDRSFPHPKCSFPIPNEQLRSLSYDLYGVRKTKRFMLNLLKGHKGLQNVDAIYECSAIILQAVWSSELILPPVLKMEQALLQPTRRKSDPNLVKSRAVGRGAVHD</sequence>
<comment type="caution">
    <text evidence="3">The sequence shown here is derived from an EMBL/GenBank/DDBJ whole genome shotgun (WGS) entry which is preliminary data.</text>
</comment>
<dbReference type="Pfam" id="PF00385">
    <property type="entry name" value="Chromo"/>
    <property type="match status" value="1"/>
</dbReference>
<protein>
    <recommendedName>
        <fullName evidence="2">Chromo domain-containing protein</fullName>
    </recommendedName>
</protein>
<dbReference type="Proteomes" id="UP001362999">
    <property type="component" value="Unassembled WGS sequence"/>
</dbReference>
<keyword evidence="4" id="KW-1185">Reference proteome</keyword>
<dbReference type="AlphaFoldDB" id="A0AAV9ZJP0"/>
<evidence type="ECO:0000259" key="2">
    <source>
        <dbReference type="PROSITE" id="PS50013"/>
    </source>
</evidence>
<dbReference type="EMBL" id="JAWWNJ010000138">
    <property type="protein sequence ID" value="KAK6984425.1"/>
    <property type="molecule type" value="Genomic_DNA"/>
</dbReference>
<accession>A0AAV9ZJP0</accession>
<feature type="region of interest" description="Disordered" evidence="1">
    <location>
        <begin position="825"/>
        <end position="849"/>
    </location>
</feature>
<feature type="compositionally biased region" description="Low complexity" evidence="1">
    <location>
        <begin position="540"/>
        <end position="557"/>
    </location>
</feature>
<dbReference type="InterPro" id="IPR016197">
    <property type="entry name" value="Chromo-like_dom_sf"/>
</dbReference>
<dbReference type="PROSITE" id="PS50013">
    <property type="entry name" value="CHROMO_2"/>
    <property type="match status" value="1"/>
</dbReference>
<feature type="compositionally biased region" description="Low complexity" evidence="1">
    <location>
        <begin position="644"/>
        <end position="654"/>
    </location>
</feature>
<dbReference type="SUPFAM" id="SSF54160">
    <property type="entry name" value="Chromo domain-like"/>
    <property type="match status" value="1"/>
</dbReference>
<feature type="region of interest" description="Disordered" evidence="1">
    <location>
        <begin position="644"/>
        <end position="673"/>
    </location>
</feature>
<dbReference type="InterPro" id="IPR000953">
    <property type="entry name" value="Chromo/chromo_shadow_dom"/>
</dbReference>
<feature type="compositionally biased region" description="Polar residues" evidence="1">
    <location>
        <begin position="513"/>
        <end position="537"/>
    </location>
</feature>
<feature type="region of interest" description="Disordered" evidence="1">
    <location>
        <begin position="498"/>
        <end position="578"/>
    </location>
</feature>
<name>A0AAV9ZJP0_9AGAR</name>
<evidence type="ECO:0000313" key="4">
    <source>
        <dbReference type="Proteomes" id="UP001362999"/>
    </source>
</evidence>
<gene>
    <name evidence="3" type="ORF">R3P38DRAFT_3231949</name>
</gene>
<dbReference type="CDD" id="cd00024">
    <property type="entry name" value="CD_CSD"/>
    <property type="match status" value="1"/>
</dbReference>
<evidence type="ECO:0000256" key="1">
    <source>
        <dbReference type="SAM" id="MobiDB-lite"/>
    </source>
</evidence>
<reference evidence="3 4" key="1">
    <citation type="journal article" date="2024" name="J Genomics">
        <title>Draft genome sequencing and assembly of Favolaschia claudopus CIRM-BRFM 2984 isolated from oak limbs.</title>
        <authorList>
            <person name="Navarro D."/>
            <person name="Drula E."/>
            <person name="Chaduli D."/>
            <person name="Cazenave R."/>
            <person name="Ahrendt S."/>
            <person name="Wang J."/>
            <person name="Lipzen A."/>
            <person name="Daum C."/>
            <person name="Barry K."/>
            <person name="Grigoriev I.V."/>
            <person name="Favel A."/>
            <person name="Rosso M.N."/>
            <person name="Martin F."/>
        </authorList>
    </citation>
    <scope>NUCLEOTIDE SEQUENCE [LARGE SCALE GENOMIC DNA]</scope>
    <source>
        <strain evidence="3 4">CIRM-BRFM 2984</strain>
    </source>
</reference>
<dbReference type="SMART" id="SM00298">
    <property type="entry name" value="CHROMO"/>
    <property type="match status" value="1"/>
</dbReference>
<organism evidence="3 4">
    <name type="scientific">Favolaschia claudopus</name>
    <dbReference type="NCBI Taxonomy" id="2862362"/>
    <lineage>
        <taxon>Eukaryota</taxon>
        <taxon>Fungi</taxon>
        <taxon>Dikarya</taxon>
        <taxon>Basidiomycota</taxon>
        <taxon>Agaricomycotina</taxon>
        <taxon>Agaricomycetes</taxon>
        <taxon>Agaricomycetidae</taxon>
        <taxon>Agaricales</taxon>
        <taxon>Marasmiineae</taxon>
        <taxon>Mycenaceae</taxon>
        <taxon>Favolaschia</taxon>
    </lineage>
</organism>
<dbReference type="GO" id="GO:0006338">
    <property type="term" value="P:chromatin remodeling"/>
    <property type="evidence" value="ECO:0007669"/>
    <property type="project" value="UniProtKB-ARBA"/>
</dbReference>
<proteinExistence type="predicted"/>
<dbReference type="Gene3D" id="2.40.50.40">
    <property type="match status" value="1"/>
</dbReference>
<dbReference type="InterPro" id="IPR023780">
    <property type="entry name" value="Chromo_domain"/>
</dbReference>